<sequence>MLQRLGGEFDDTFPVSLGDRPMRLAVEDHRAAYLIPGRAGQLVGLLVVAVRHLVLAHVVGHPAGAVDQRGSTGQHRCAHVVTQVGSQQRRDAIPEELGEQGARVSAAEGTVESAEEPLRVAERRHVRRGYPGGPPVGVRPAEDLLDSGAARHQEDSRRAEHHFPAVEQGVPPRVDDEHQATRRP</sequence>
<evidence type="ECO:0000256" key="1">
    <source>
        <dbReference type="SAM" id="MobiDB-lite"/>
    </source>
</evidence>
<dbReference type="EMBL" id="JYIJ01000017">
    <property type="protein sequence ID" value="KWX03669.1"/>
    <property type="molecule type" value="Genomic_DNA"/>
</dbReference>
<reference evidence="4" key="2">
    <citation type="submission" date="2015-02" db="EMBL/GenBank/DDBJ databases">
        <title>Physiological reanalysis, assessment of diazotrophy, and genome sequences of multiple isolates of Streptomyces thermoautotrophicus.</title>
        <authorList>
            <person name="MacKellar D.C."/>
            <person name="Lieber L."/>
            <person name="Norman J."/>
            <person name="Bolger A."/>
            <person name="Tobin C."/>
            <person name="Murray J.W."/>
            <person name="Friesen M."/>
            <person name="Prell J."/>
        </authorList>
    </citation>
    <scope>NUCLEOTIDE SEQUENCE [LARGE SCALE GENOMIC DNA]</scope>
    <source>
        <strain evidence="4">UBT1</strain>
    </source>
</reference>
<evidence type="ECO:0000313" key="3">
    <source>
        <dbReference type="EMBL" id="KWX09084.1"/>
    </source>
</evidence>
<feature type="compositionally biased region" description="Basic and acidic residues" evidence="1">
    <location>
        <begin position="149"/>
        <end position="164"/>
    </location>
</feature>
<feature type="compositionally biased region" description="Basic and acidic residues" evidence="1">
    <location>
        <begin position="173"/>
        <end position="184"/>
    </location>
</feature>
<evidence type="ECO:0000313" key="4">
    <source>
        <dbReference type="Proteomes" id="UP000070598"/>
    </source>
</evidence>
<dbReference type="Proteomes" id="UP000070659">
    <property type="component" value="Unassembled WGS sequence"/>
</dbReference>
<evidence type="ECO:0000313" key="2">
    <source>
        <dbReference type="EMBL" id="KWX03669.1"/>
    </source>
</evidence>
<feature type="region of interest" description="Disordered" evidence="1">
    <location>
        <begin position="98"/>
        <end position="117"/>
    </location>
</feature>
<dbReference type="AlphaFoldDB" id="A0A132N0K8"/>
<protein>
    <submittedName>
        <fullName evidence="2">Uncharacterized protein</fullName>
    </submittedName>
</protein>
<gene>
    <name evidence="2" type="ORF">TH66_12660</name>
    <name evidence="3" type="ORF">TR74_11750</name>
</gene>
<dbReference type="Proteomes" id="UP000070598">
    <property type="component" value="Unassembled WGS sequence"/>
</dbReference>
<accession>A0A132N0K8</accession>
<name>A0A132N0K8_9ACTN</name>
<evidence type="ECO:0000313" key="5">
    <source>
        <dbReference type="Proteomes" id="UP000070659"/>
    </source>
</evidence>
<dbReference type="EMBL" id="JYIK01000891">
    <property type="protein sequence ID" value="KWX09084.1"/>
    <property type="molecule type" value="Genomic_DNA"/>
</dbReference>
<proteinExistence type="predicted"/>
<comment type="caution">
    <text evidence="2">The sequence shown here is derived from an EMBL/GenBank/DDBJ whole genome shotgun (WGS) entry which is preliminary data.</text>
</comment>
<organism evidence="2 5">
    <name type="scientific">Carbonactinospora thermoautotrophica</name>
    <dbReference type="NCBI Taxonomy" id="1469144"/>
    <lineage>
        <taxon>Bacteria</taxon>
        <taxon>Bacillati</taxon>
        <taxon>Actinomycetota</taxon>
        <taxon>Actinomycetes</taxon>
        <taxon>Kitasatosporales</taxon>
        <taxon>Carbonactinosporaceae</taxon>
        <taxon>Carbonactinospora</taxon>
    </lineage>
</organism>
<feature type="region of interest" description="Disordered" evidence="1">
    <location>
        <begin position="126"/>
        <end position="184"/>
    </location>
</feature>
<reference evidence="2 5" key="1">
    <citation type="submission" date="2015-02" db="EMBL/GenBank/DDBJ databases">
        <title>Physiological reanalysis, assessment of diazotrophy, and genome sequences of multiple isolates of Streptomyces thermoautotrophicus.</title>
        <authorList>
            <person name="MacKellar D.C."/>
            <person name="Lieber L."/>
            <person name="Norman J."/>
            <person name="Bolger A."/>
            <person name="Tobin C."/>
            <person name="Murray J.W."/>
            <person name="Prell J."/>
        </authorList>
    </citation>
    <scope>NUCLEOTIDE SEQUENCE [LARGE SCALE GENOMIC DNA]</scope>
    <source>
        <strain evidence="2 5">UBT1</strain>
    </source>
</reference>